<dbReference type="GO" id="GO:0004867">
    <property type="term" value="F:serine-type endopeptidase inhibitor activity"/>
    <property type="evidence" value="ECO:0007669"/>
    <property type="project" value="UniProtKB-KW"/>
</dbReference>
<dbReference type="EMBL" id="PGOL01007418">
    <property type="protein sequence ID" value="PKI32727.1"/>
    <property type="molecule type" value="Genomic_DNA"/>
</dbReference>
<comment type="similarity">
    <text evidence="1">Belongs to the protease inhibitor I13 (potato type I serine protease inhibitor) family.</text>
</comment>
<dbReference type="GO" id="GO:0009611">
    <property type="term" value="P:response to wounding"/>
    <property type="evidence" value="ECO:0007669"/>
    <property type="project" value="InterPro"/>
</dbReference>
<keyword evidence="2" id="KW-0646">Protease inhibitor</keyword>
<dbReference type="SUPFAM" id="SSF54654">
    <property type="entry name" value="CI-2 family of serine protease inhibitors"/>
    <property type="match status" value="1"/>
</dbReference>
<dbReference type="STRING" id="22663.A0A2I0HLW8"/>
<proteinExistence type="inferred from homology"/>
<evidence type="ECO:0000313" key="5">
    <source>
        <dbReference type="EMBL" id="PKI32727.1"/>
    </source>
</evidence>
<reference evidence="5 6" key="1">
    <citation type="submission" date="2017-11" db="EMBL/GenBank/DDBJ databases">
        <title>De-novo sequencing of pomegranate (Punica granatum L.) genome.</title>
        <authorList>
            <person name="Akparov Z."/>
            <person name="Amiraslanov A."/>
            <person name="Hajiyeva S."/>
            <person name="Abbasov M."/>
            <person name="Kaur K."/>
            <person name="Hamwieh A."/>
            <person name="Solovyev V."/>
            <person name="Salamov A."/>
            <person name="Braich B."/>
            <person name="Kosarev P."/>
            <person name="Mahmoud A."/>
            <person name="Hajiyev E."/>
            <person name="Babayeva S."/>
            <person name="Izzatullayeva V."/>
            <person name="Mammadov A."/>
            <person name="Mammadov A."/>
            <person name="Sharifova S."/>
            <person name="Ojaghi J."/>
            <person name="Eynullazada K."/>
            <person name="Bayramov B."/>
            <person name="Abdulazimova A."/>
            <person name="Shahmuradov I."/>
        </authorList>
    </citation>
    <scope>NUCLEOTIDE SEQUENCE [LARGE SCALE GENOMIC DNA]</scope>
    <source>
        <strain evidence="6">cv. AG2017</strain>
        <tissue evidence="5">Leaf</tissue>
    </source>
</reference>
<evidence type="ECO:0000256" key="2">
    <source>
        <dbReference type="ARBA" id="ARBA00022690"/>
    </source>
</evidence>
<dbReference type="InterPro" id="IPR036354">
    <property type="entry name" value="Prot_inh_pot1_sf"/>
</dbReference>
<organism evidence="5 6">
    <name type="scientific">Punica granatum</name>
    <name type="common">Pomegranate</name>
    <dbReference type="NCBI Taxonomy" id="22663"/>
    <lineage>
        <taxon>Eukaryota</taxon>
        <taxon>Viridiplantae</taxon>
        <taxon>Streptophyta</taxon>
        <taxon>Embryophyta</taxon>
        <taxon>Tracheophyta</taxon>
        <taxon>Spermatophyta</taxon>
        <taxon>Magnoliopsida</taxon>
        <taxon>eudicotyledons</taxon>
        <taxon>Gunneridae</taxon>
        <taxon>Pentapetalae</taxon>
        <taxon>rosids</taxon>
        <taxon>malvids</taxon>
        <taxon>Myrtales</taxon>
        <taxon>Lythraceae</taxon>
        <taxon>Punica</taxon>
    </lineage>
</organism>
<name>A0A2I0HLW8_PUNGR</name>
<dbReference type="InterPro" id="IPR000864">
    <property type="entry name" value="Prot_inh_pot1"/>
</dbReference>
<dbReference type="Gene3D" id="3.30.10.10">
    <property type="entry name" value="Trypsin Inhibitor V, subunit A"/>
    <property type="match status" value="1"/>
</dbReference>
<dbReference type="PANTHER" id="PTHR33091:SF73">
    <property type="entry name" value="INHIBITOR OF TRYPSIN AND HAGEMAN FACTOR-LIKE"/>
    <property type="match status" value="1"/>
</dbReference>
<accession>A0A2I0HLW8</accession>
<keyword evidence="3" id="KW-0722">Serine protease inhibitor</keyword>
<dbReference type="Proteomes" id="UP000233551">
    <property type="component" value="Unassembled WGS sequence"/>
</dbReference>
<evidence type="ECO:0000256" key="1">
    <source>
        <dbReference type="ARBA" id="ARBA00008210"/>
    </source>
</evidence>
<comment type="caution">
    <text evidence="5">The sequence shown here is derived from an EMBL/GenBank/DDBJ whole genome shotgun (WGS) entry which is preliminary data.</text>
</comment>
<dbReference type="Pfam" id="PF00280">
    <property type="entry name" value="potato_inhibit"/>
    <property type="match status" value="1"/>
</dbReference>
<protein>
    <submittedName>
        <fullName evidence="5">Uncharacterized protein</fullName>
    </submittedName>
</protein>
<evidence type="ECO:0000256" key="3">
    <source>
        <dbReference type="ARBA" id="ARBA00022900"/>
    </source>
</evidence>
<dbReference type="PANTHER" id="PTHR33091">
    <property type="entry name" value="PROTEIN, PUTATIVE, EXPRESSED-RELATED"/>
    <property type="match status" value="1"/>
</dbReference>
<sequence length="177" mass="19821">MGLAAGHHPQLGWPMSGASLPTTTPSVGVTNHHINDWRPQSRDWWLAVRPHRLELAESPNSARNWGFPQFRLVGLTGSHHPPHRVVGKNCWPELYGTSREKALAVIKRENPMVMASIVKEGTPDIMNYCCDRVWVWVDNSGVVFSTLECLGLSHCTLGIPTHNVHFPRAGIRRSPRN</sequence>
<feature type="region of interest" description="Disordered" evidence="4">
    <location>
        <begin position="1"/>
        <end position="27"/>
    </location>
</feature>
<evidence type="ECO:0000313" key="6">
    <source>
        <dbReference type="Proteomes" id="UP000233551"/>
    </source>
</evidence>
<keyword evidence="6" id="KW-1185">Reference proteome</keyword>
<evidence type="ECO:0000256" key="4">
    <source>
        <dbReference type="SAM" id="MobiDB-lite"/>
    </source>
</evidence>
<gene>
    <name evidence="5" type="ORF">CRG98_046901</name>
</gene>
<dbReference type="AlphaFoldDB" id="A0A2I0HLW8"/>